<evidence type="ECO:0000313" key="2">
    <source>
        <dbReference type="Proteomes" id="UP001168877"/>
    </source>
</evidence>
<reference evidence="1" key="2">
    <citation type="submission" date="2023-06" db="EMBL/GenBank/DDBJ databases">
        <authorList>
            <person name="Swenson N.G."/>
            <person name="Wegrzyn J.L."/>
            <person name="Mcevoy S.L."/>
        </authorList>
    </citation>
    <scope>NUCLEOTIDE SEQUENCE</scope>
    <source>
        <strain evidence="1">NS2018</strain>
        <tissue evidence="1">Leaf</tissue>
    </source>
</reference>
<proteinExistence type="predicted"/>
<organism evidence="1 2">
    <name type="scientific">Acer saccharum</name>
    <name type="common">Sugar maple</name>
    <dbReference type="NCBI Taxonomy" id="4024"/>
    <lineage>
        <taxon>Eukaryota</taxon>
        <taxon>Viridiplantae</taxon>
        <taxon>Streptophyta</taxon>
        <taxon>Embryophyta</taxon>
        <taxon>Tracheophyta</taxon>
        <taxon>Spermatophyta</taxon>
        <taxon>Magnoliopsida</taxon>
        <taxon>eudicotyledons</taxon>
        <taxon>Gunneridae</taxon>
        <taxon>Pentapetalae</taxon>
        <taxon>rosids</taxon>
        <taxon>malvids</taxon>
        <taxon>Sapindales</taxon>
        <taxon>Sapindaceae</taxon>
        <taxon>Hippocastanoideae</taxon>
        <taxon>Acereae</taxon>
        <taxon>Acer</taxon>
    </lineage>
</organism>
<comment type="caution">
    <text evidence="1">The sequence shown here is derived from an EMBL/GenBank/DDBJ whole genome shotgun (WGS) entry which is preliminary data.</text>
</comment>
<reference evidence="1" key="1">
    <citation type="journal article" date="2022" name="Plant J.">
        <title>Strategies of tolerance reflected in two North American maple genomes.</title>
        <authorList>
            <person name="McEvoy S.L."/>
            <person name="Sezen U.U."/>
            <person name="Trouern-Trend A."/>
            <person name="McMahon S.M."/>
            <person name="Schaberg P.G."/>
            <person name="Yang J."/>
            <person name="Wegrzyn J.L."/>
            <person name="Swenson N.G."/>
        </authorList>
    </citation>
    <scope>NUCLEOTIDE SEQUENCE</scope>
    <source>
        <strain evidence="1">NS2018</strain>
    </source>
</reference>
<dbReference type="AlphaFoldDB" id="A0AA39S9X4"/>
<name>A0AA39S9X4_ACESA</name>
<gene>
    <name evidence="1" type="ORF">LWI29_032353</name>
</gene>
<protein>
    <submittedName>
        <fullName evidence="1">Uncharacterized protein</fullName>
    </submittedName>
</protein>
<accession>A0AA39S9X4</accession>
<evidence type="ECO:0000313" key="1">
    <source>
        <dbReference type="EMBL" id="KAK0587988.1"/>
    </source>
</evidence>
<dbReference type="EMBL" id="JAUESC010000382">
    <property type="protein sequence ID" value="KAK0587988.1"/>
    <property type="molecule type" value="Genomic_DNA"/>
</dbReference>
<dbReference type="Proteomes" id="UP001168877">
    <property type="component" value="Unassembled WGS sequence"/>
</dbReference>
<sequence>MKKKEKRKKGEEWPRERRERKTREMAKLFYGISRCLVTYCGCNYECPGSGFNLKSYNRISRDQGNN</sequence>
<keyword evidence="2" id="KW-1185">Reference proteome</keyword>